<protein>
    <submittedName>
        <fullName evidence="1">Uncharacterized protein</fullName>
    </submittedName>
</protein>
<dbReference type="AlphaFoldDB" id="A0A7R9H646"/>
<proteinExistence type="predicted"/>
<evidence type="ECO:0000313" key="1">
    <source>
        <dbReference type="EMBL" id="CAD7410607.1"/>
    </source>
</evidence>
<gene>
    <name evidence="1" type="ORF">TCEB3V08_LOCUS10560</name>
</gene>
<reference evidence="1" key="1">
    <citation type="submission" date="2020-11" db="EMBL/GenBank/DDBJ databases">
        <authorList>
            <person name="Tran Van P."/>
        </authorList>
    </citation>
    <scope>NUCLEOTIDE SEQUENCE</scope>
</reference>
<accession>A0A7R9H646</accession>
<organism evidence="1">
    <name type="scientific">Timema cristinae</name>
    <name type="common">Walking stick</name>
    <dbReference type="NCBI Taxonomy" id="61476"/>
    <lineage>
        <taxon>Eukaryota</taxon>
        <taxon>Metazoa</taxon>
        <taxon>Ecdysozoa</taxon>
        <taxon>Arthropoda</taxon>
        <taxon>Hexapoda</taxon>
        <taxon>Insecta</taxon>
        <taxon>Pterygota</taxon>
        <taxon>Neoptera</taxon>
        <taxon>Polyneoptera</taxon>
        <taxon>Phasmatodea</taxon>
        <taxon>Timematodea</taxon>
        <taxon>Timematoidea</taxon>
        <taxon>Timematidae</taxon>
        <taxon>Timema</taxon>
    </lineage>
</organism>
<sequence length="59" mass="6650">MTLSTIITFSRELKSHVKAEFSRNCWLPRSVRSLLLAVTIGSRGLVFPRHDPAPRLTVS</sequence>
<name>A0A7R9H646_TIMCR</name>
<dbReference type="EMBL" id="OC321759">
    <property type="protein sequence ID" value="CAD7410607.1"/>
    <property type="molecule type" value="Genomic_DNA"/>
</dbReference>